<name>A0A2A6BJZ4_PRIPA</name>
<dbReference type="GO" id="GO:0004222">
    <property type="term" value="F:metalloendopeptidase activity"/>
    <property type="evidence" value="ECO:0000318"/>
    <property type="project" value="GO_Central"/>
</dbReference>
<dbReference type="InterPro" id="IPR024079">
    <property type="entry name" value="MetalloPept_cat_dom_sf"/>
</dbReference>
<reference evidence="1" key="2">
    <citation type="submission" date="2022-06" db="UniProtKB">
        <authorList>
            <consortium name="EnsemblMetazoa"/>
        </authorList>
    </citation>
    <scope>IDENTIFICATION</scope>
    <source>
        <strain evidence="1">PS312</strain>
    </source>
</reference>
<accession>A0A8R1UUR3</accession>
<dbReference type="GO" id="GO:0016485">
    <property type="term" value="P:protein processing"/>
    <property type="evidence" value="ECO:0000318"/>
    <property type="project" value="GO_Central"/>
</dbReference>
<evidence type="ECO:0000313" key="2">
    <source>
        <dbReference type="Proteomes" id="UP000005239"/>
    </source>
</evidence>
<dbReference type="EnsemblMetazoa" id="PPA39351.1">
    <property type="protein sequence ID" value="PPA39351.1"/>
    <property type="gene ID" value="WBGene00277720"/>
</dbReference>
<gene>
    <name evidence="1" type="primary">WBGene00277720</name>
</gene>
<reference evidence="2" key="1">
    <citation type="journal article" date="2008" name="Nat. Genet.">
        <title>The Pristionchus pacificus genome provides a unique perspective on nematode lifestyle and parasitism.</title>
        <authorList>
            <person name="Dieterich C."/>
            <person name="Clifton S.W."/>
            <person name="Schuster L.N."/>
            <person name="Chinwalla A."/>
            <person name="Delehaunty K."/>
            <person name="Dinkelacker I."/>
            <person name="Fulton L."/>
            <person name="Fulton R."/>
            <person name="Godfrey J."/>
            <person name="Minx P."/>
            <person name="Mitreva M."/>
            <person name="Roeseler W."/>
            <person name="Tian H."/>
            <person name="Witte H."/>
            <person name="Yang S.P."/>
            <person name="Wilson R.K."/>
            <person name="Sommer R.J."/>
        </authorList>
    </citation>
    <scope>NUCLEOTIDE SEQUENCE [LARGE SCALE GENOMIC DNA]</scope>
    <source>
        <strain evidence="2">PS312</strain>
    </source>
</reference>
<evidence type="ECO:0000313" key="1">
    <source>
        <dbReference type="EnsemblMetazoa" id="PPA39351.1"/>
    </source>
</evidence>
<dbReference type="Proteomes" id="UP000005239">
    <property type="component" value="Unassembled WGS sequence"/>
</dbReference>
<dbReference type="PANTHER" id="PTHR11733:SF208">
    <property type="entry name" value="PEPTIDASE M13 C-TERMINAL DOMAIN-CONTAINING PROTEIN"/>
    <property type="match status" value="1"/>
</dbReference>
<dbReference type="PROSITE" id="PS51885">
    <property type="entry name" value="NEPRILYSIN"/>
    <property type="match status" value="1"/>
</dbReference>
<organism evidence="1 2">
    <name type="scientific">Pristionchus pacificus</name>
    <name type="common">Parasitic nematode worm</name>
    <dbReference type="NCBI Taxonomy" id="54126"/>
    <lineage>
        <taxon>Eukaryota</taxon>
        <taxon>Metazoa</taxon>
        <taxon>Ecdysozoa</taxon>
        <taxon>Nematoda</taxon>
        <taxon>Chromadorea</taxon>
        <taxon>Rhabditida</taxon>
        <taxon>Rhabditina</taxon>
        <taxon>Diplogasteromorpha</taxon>
        <taxon>Diplogasteroidea</taxon>
        <taxon>Neodiplogasteridae</taxon>
        <taxon>Pristionchus</taxon>
    </lineage>
</organism>
<dbReference type="InterPro" id="IPR018497">
    <property type="entry name" value="Peptidase_M13_C"/>
</dbReference>
<proteinExistence type="predicted"/>
<dbReference type="GO" id="GO:0005886">
    <property type="term" value="C:plasma membrane"/>
    <property type="evidence" value="ECO:0000318"/>
    <property type="project" value="GO_Central"/>
</dbReference>
<sequence>MILTVLLPLLLLGSVSADRLRFHLENLIDRNISACDDFYHHACSQYVDPEEFFQKRVSEIFNTTTEMFNGVSDMHSPIAFELQQAEFLEALKLEDNNYEHYARERCKTNISCYDEDITEVYPNYTSVQSNESPEETIQNYIIETSAMIDALIVSMNTSFITFKEQAAMVNFSDPPPIAIRFHTSLQSRIHVIEFMKSNNSHSDFQEIKEISEKMKDRIIKNIEQSWWLNIDEVGIRIVNIIKERIESIQVYHDFDELDKNITTLRKLNRDLISHYFAVSKRSGVHGLDTILGLKDAFERLKSESSQEILSFIDRILINFEFGAFFDSQIKMVTIMAPLMYNPAFCSEILKEPIITYYVLGHEMFHSLFSPFTPTLLQLYGHRAKCIAEHYNKTCDKFAIGACRSGVQTITEDAPDLESTRLMHSLLLEEYTTQELAAPIEGMETTLEQAFFYYATSAWCAQDEPRTEVDAWTDPHSAKNIRINGVFSLMPEFTKAFSCKAGDPMFVEERTSCYVFGPNS</sequence>
<dbReference type="SUPFAM" id="SSF55486">
    <property type="entry name" value="Metalloproteases ('zincins'), catalytic domain"/>
    <property type="match status" value="1"/>
</dbReference>
<dbReference type="PANTHER" id="PTHR11733">
    <property type="entry name" value="ZINC METALLOPROTEASE FAMILY M13 NEPRILYSIN-RELATED"/>
    <property type="match status" value="1"/>
</dbReference>
<protein>
    <submittedName>
        <fullName evidence="1">Peptidase</fullName>
    </submittedName>
</protein>
<dbReference type="InterPro" id="IPR000718">
    <property type="entry name" value="Peptidase_M13"/>
</dbReference>
<keyword evidence="2" id="KW-1185">Reference proteome</keyword>
<dbReference type="AlphaFoldDB" id="A0A2A6BJZ4"/>
<dbReference type="Gene3D" id="3.40.390.10">
    <property type="entry name" value="Collagenase (Catalytic Domain)"/>
    <property type="match status" value="1"/>
</dbReference>
<accession>A0A2A6BJZ4</accession>
<dbReference type="Pfam" id="PF01431">
    <property type="entry name" value="Peptidase_M13"/>
    <property type="match status" value="1"/>
</dbReference>